<proteinExistence type="inferred from homology"/>
<feature type="domain" description="Glycoside hydrolase family 31 TIM barrel" evidence="4">
    <location>
        <begin position="269"/>
        <end position="589"/>
    </location>
</feature>
<feature type="signal peptide" evidence="3">
    <location>
        <begin position="1"/>
        <end position="25"/>
    </location>
</feature>
<evidence type="ECO:0000259" key="5">
    <source>
        <dbReference type="Pfam" id="PF21365"/>
    </source>
</evidence>
<dbReference type="GO" id="GO:0004553">
    <property type="term" value="F:hydrolase activity, hydrolyzing O-glycosyl compounds"/>
    <property type="evidence" value="ECO:0007669"/>
    <property type="project" value="InterPro"/>
</dbReference>
<dbReference type="InterPro" id="IPR013780">
    <property type="entry name" value="Glyco_hydro_b"/>
</dbReference>
<evidence type="ECO:0000313" key="6">
    <source>
        <dbReference type="EMBL" id="RZQ63898.1"/>
    </source>
</evidence>
<reference evidence="6 7" key="1">
    <citation type="submission" date="2019-02" db="EMBL/GenBank/DDBJ databases">
        <title>Draft genome sequence of Amycolatopsis sp. 8-3EHSu isolated from roots of Suaeda maritima.</title>
        <authorList>
            <person name="Duangmal K."/>
            <person name="Chantavorakit T."/>
        </authorList>
    </citation>
    <scope>NUCLEOTIDE SEQUENCE [LARGE SCALE GENOMIC DNA]</scope>
    <source>
        <strain evidence="6 7">8-3EHSu</strain>
    </source>
</reference>
<dbReference type="Gene3D" id="2.60.40.1180">
    <property type="entry name" value="Golgi alpha-mannosidase II"/>
    <property type="match status" value="1"/>
</dbReference>
<feature type="chain" id="PRO_5020250825" description="Glycoside hydrolase family 31 protein" evidence="3">
    <location>
        <begin position="26"/>
        <end position="821"/>
    </location>
</feature>
<dbReference type="RefSeq" id="WP_130475423.1">
    <property type="nucleotide sequence ID" value="NZ_SFCC01000005.1"/>
</dbReference>
<dbReference type="Pfam" id="PF01055">
    <property type="entry name" value="Glyco_hydro_31_2nd"/>
    <property type="match status" value="1"/>
</dbReference>
<comment type="similarity">
    <text evidence="1 2">Belongs to the glycosyl hydrolase 31 family.</text>
</comment>
<dbReference type="InterPro" id="IPR017853">
    <property type="entry name" value="GH"/>
</dbReference>
<sequence>MAGRRLRIALAAALLVTAVGVPAVATEPAAQSAGPLGWSAQPAPFRLSFSDGGRPLLAQAPADVTGPGGRMAYTLTDGSTHRLTDLRRAERGPDGTTYTVATDEADRTAVVTVRATPRGLRVQWRFEPEAGVAQVHEAFTGTQAEHFLGGGANFLYTDLRGRVLLNKAHFTGAGPLPNCNKSGAPSPFFLSNHGYGVFPETDVIGRIAFPGAVDDPPHCSTEPPPCPVRLGMPDRTQLCFKTGRLDYEIYAGSPGQVVRAYSARAGLPTLPPVRQFALTHWRDTVEDQATVIDDVDQLRRRGIPQATEWIDNPWETSTKLPGEGQNSRYACNGTLTFDPVQFPDPKKMVADLRARGVELGIWISPHVRPSAADRPCPPADYPPGSFIRTGRDNPLELDLTNPATRAHFEAKLEKLFSLGITMVKGDRGEEFELEHATFAGGTGVELMNTNPVRYARSTADVLRRVHGANHTMLWRGGYTGLPSIVNGHWGGDPRASFEGLRLSVRRGLNSWLTGHPVWGTDTGGFNGGGPGAPSPTLFTRWTQFSAVSPVFEVGGAGRNATPWRYDDATVERFRRNVLLHYALFPYLYGLAQHSSRTGEPIVRPMGYDYPADERAWTADQHMMVGPDLLAVPVTADRGESDAAAGVPTPVDVYLPAGRWVDLHSGAVVDGGRHLVRPSTVDEFPLYLRAGAAIGFNQRIPGVWEREWELNDLDRADRSGWTYAPGGGVTTSVSPTGGRFFAYDRGGTVTMTVSGAPAQTQVMVATPRVPKQVLIDGRPVPKAPGPLARESAGWTTVPAPFGGVLLKLSPRAGTSAVTLTFA</sequence>
<evidence type="ECO:0000256" key="1">
    <source>
        <dbReference type="ARBA" id="ARBA00007806"/>
    </source>
</evidence>
<keyword evidence="7" id="KW-1185">Reference proteome</keyword>
<dbReference type="GO" id="GO:0005975">
    <property type="term" value="P:carbohydrate metabolic process"/>
    <property type="evidence" value="ECO:0007669"/>
    <property type="project" value="InterPro"/>
</dbReference>
<dbReference type="AlphaFoldDB" id="A0A4Q7JA58"/>
<dbReference type="SUPFAM" id="SSF51011">
    <property type="entry name" value="Glycosyl hydrolase domain"/>
    <property type="match status" value="1"/>
</dbReference>
<gene>
    <name evidence="6" type="ORF">EWH70_12175</name>
</gene>
<dbReference type="Gene3D" id="3.20.20.80">
    <property type="entry name" value="Glycosidases"/>
    <property type="match status" value="1"/>
</dbReference>
<dbReference type="InterPro" id="IPR051816">
    <property type="entry name" value="Glycosyl_Hydrolase_31"/>
</dbReference>
<dbReference type="InterPro" id="IPR048395">
    <property type="entry name" value="Glyco_hydro_31_C"/>
</dbReference>
<dbReference type="OrthoDB" id="176168at2"/>
<keyword evidence="2" id="KW-0378">Hydrolase</keyword>
<dbReference type="SUPFAM" id="SSF51445">
    <property type="entry name" value="(Trans)glycosidases"/>
    <property type="match status" value="1"/>
</dbReference>
<keyword evidence="3" id="KW-0732">Signal</keyword>
<organism evidence="6 7">
    <name type="scientific">Amycolatopsis suaedae</name>
    <dbReference type="NCBI Taxonomy" id="2510978"/>
    <lineage>
        <taxon>Bacteria</taxon>
        <taxon>Bacillati</taxon>
        <taxon>Actinomycetota</taxon>
        <taxon>Actinomycetes</taxon>
        <taxon>Pseudonocardiales</taxon>
        <taxon>Pseudonocardiaceae</taxon>
        <taxon>Amycolatopsis</taxon>
    </lineage>
</organism>
<feature type="domain" description="Glycosyl hydrolase family 31 C-terminal" evidence="5">
    <location>
        <begin position="598"/>
        <end position="693"/>
    </location>
</feature>
<name>A0A4Q7JA58_9PSEU</name>
<evidence type="ECO:0000259" key="4">
    <source>
        <dbReference type="Pfam" id="PF01055"/>
    </source>
</evidence>
<accession>A0A4Q7JA58</accession>
<dbReference type="Gene3D" id="2.60.40.1760">
    <property type="entry name" value="glycosyl hydrolase (family 31)"/>
    <property type="match status" value="1"/>
</dbReference>
<dbReference type="InterPro" id="IPR000322">
    <property type="entry name" value="Glyco_hydro_31_TIM"/>
</dbReference>
<dbReference type="Pfam" id="PF21365">
    <property type="entry name" value="Glyco_hydro_31_3rd"/>
    <property type="match status" value="1"/>
</dbReference>
<dbReference type="PANTHER" id="PTHR43863:SF2">
    <property type="entry name" value="MALTASE-GLUCOAMYLASE"/>
    <property type="match status" value="1"/>
</dbReference>
<evidence type="ECO:0000313" key="7">
    <source>
        <dbReference type="Proteomes" id="UP000292003"/>
    </source>
</evidence>
<evidence type="ECO:0000256" key="3">
    <source>
        <dbReference type="SAM" id="SignalP"/>
    </source>
</evidence>
<dbReference type="EMBL" id="SFCC01000005">
    <property type="protein sequence ID" value="RZQ63898.1"/>
    <property type="molecule type" value="Genomic_DNA"/>
</dbReference>
<dbReference type="CDD" id="cd14752">
    <property type="entry name" value="GH31_N"/>
    <property type="match status" value="1"/>
</dbReference>
<keyword evidence="2" id="KW-0326">Glycosidase</keyword>
<evidence type="ECO:0008006" key="8">
    <source>
        <dbReference type="Google" id="ProtNLM"/>
    </source>
</evidence>
<dbReference type="Proteomes" id="UP000292003">
    <property type="component" value="Unassembled WGS sequence"/>
</dbReference>
<comment type="caution">
    <text evidence="6">The sequence shown here is derived from an EMBL/GenBank/DDBJ whole genome shotgun (WGS) entry which is preliminary data.</text>
</comment>
<evidence type="ECO:0000256" key="2">
    <source>
        <dbReference type="RuleBase" id="RU361185"/>
    </source>
</evidence>
<protein>
    <recommendedName>
        <fullName evidence="8">Glycoside hydrolase family 31 protein</fullName>
    </recommendedName>
</protein>
<dbReference type="PANTHER" id="PTHR43863">
    <property type="entry name" value="HYDROLASE, PUTATIVE (AFU_ORTHOLOGUE AFUA_1G03140)-RELATED"/>
    <property type="match status" value="1"/>
</dbReference>